<evidence type="ECO:0000313" key="1">
    <source>
        <dbReference type="EMBL" id="SEP96644.1"/>
    </source>
</evidence>
<dbReference type="RefSeq" id="WP_090268858.1">
    <property type="nucleotide sequence ID" value="NZ_FOEP01000003.1"/>
</dbReference>
<proteinExistence type="predicted"/>
<gene>
    <name evidence="1" type="ORF">SAMN04488092_103137</name>
</gene>
<dbReference type="OrthoDB" id="7876689at2"/>
<name>A0A1H9C6B3_9RHOB</name>
<keyword evidence="2" id="KW-1185">Reference proteome</keyword>
<dbReference type="AlphaFoldDB" id="A0A1H9C6B3"/>
<dbReference type="InterPro" id="IPR021395">
    <property type="entry name" value="DUF3035"/>
</dbReference>
<protein>
    <submittedName>
        <fullName evidence="1">Beta-barrel assembly machine subunit BamF</fullName>
    </submittedName>
</protein>
<sequence length="174" mass="18808">MRMPRALILIACVVLSACSGDGRDIRLRDMRSFSDGPDEFSILPNKALEAPADYAALPVPTPGGTNLTDRNPLGDAVAALGGKPSALIASGVPASDAALVSHASRSGVSADIRPTLVVEDEEFRRRKSRFTRIRLVRVDRYNDVYKRQSLDAHDEVDRFRRVGITTPSAPPGAR</sequence>
<evidence type="ECO:0000313" key="2">
    <source>
        <dbReference type="Proteomes" id="UP000198634"/>
    </source>
</evidence>
<dbReference type="Pfam" id="PF11233">
    <property type="entry name" value="DUF3035"/>
    <property type="match status" value="1"/>
</dbReference>
<dbReference type="STRING" id="657014.SAMN04488092_103137"/>
<accession>A0A1H9C6B3</accession>
<organism evidence="1 2">
    <name type="scientific">Thalassovita taeanensis</name>
    <dbReference type="NCBI Taxonomy" id="657014"/>
    <lineage>
        <taxon>Bacteria</taxon>
        <taxon>Pseudomonadati</taxon>
        <taxon>Pseudomonadota</taxon>
        <taxon>Alphaproteobacteria</taxon>
        <taxon>Rhodobacterales</taxon>
        <taxon>Roseobacteraceae</taxon>
        <taxon>Thalassovita</taxon>
    </lineage>
</organism>
<dbReference type="EMBL" id="FOEP01000003">
    <property type="protein sequence ID" value="SEP96644.1"/>
    <property type="molecule type" value="Genomic_DNA"/>
</dbReference>
<dbReference type="PROSITE" id="PS51257">
    <property type="entry name" value="PROKAR_LIPOPROTEIN"/>
    <property type="match status" value="1"/>
</dbReference>
<dbReference type="Proteomes" id="UP000198634">
    <property type="component" value="Unassembled WGS sequence"/>
</dbReference>
<reference evidence="1 2" key="1">
    <citation type="submission" date="2016-10" db="EMBL/GenBank/DDBJ databases">
        <authorList>
            <person name="de Groot N.N."/>
        </authorList>
    </citation>
    <scope>NUCLEOTIDE SEQUENCE [LARGE SCALE GENOMIC DNA]</scope>
    <source>
        <strain evidence="1 2">DSM 22007</strain>
    </source>
</reference>